<feature type="binding site" evidence="15">
    <location>
        <position position="65"/>
    </location>
    <ligand>
        <name>Ca(2+)</name>
        <dbReference type="ChEBI" id="CHEBI:29108"/>
        <label>1</label>
    </ligand>
</feature>
<dbReference type="GO" id="GO:0009505">
    <property type="term" value="C:plant-type cell wall"/>
    <property type="evidence" value="ECO:0000318"/>
    <property type="project" value="GO_Central"/>
</dbReference>
<comment type="caution">
    <text evidence="19">The sequence shown here is derived from an EMBL/GenBank/DDBJ whole genome shotgun (WGS) entry which is preliminary data.</text>
</comment>
<feature type="chain" id="PRO_5005393889" description="Peroxidase" evidence="17">
    <location>
        <begin position="19"/>
        <end position="316"/>
    </location>
</feature>
<dbReference type="OMA" id="ETCPRIG"/>
<dbReference type="Pfam" id="PF00141">
    <property type="entry name" value="peroxidase"/>
    <property type="match status" value="1"/>
</dbReference>
<evidence type="ECO:0000256" key="2">
    <source>
        <dbReference type="ARBA" id="ARBA00006873"/>
    </source>
</evidence>
<dbReference type="FunFam" id="1.10.520.10:FF:000009">
    <property type="entry name" value="Peroxidase"/>
    <property type="match status" value="1"/>
</dbReference>
<evidence type="ECO:0000256" key="13">
    <source>
        <dbReference type="PIRSR" id="PIRSR600823-1"/>
    </source>
</evidence>
<dbReference type="GO" id="GO:0140825">
    <property type="term" value="F:lactoperoxidase activity"/>
    <property type="evidence" value="ECO:0007669"/>
    <property type="project" value="UniProtKB-EC"/>
</dbReference>
<protein>
    <recommendedName>
        <fullName evidence="17">Peroxidase</fullName>
        <ecNumber evidence="17">1.11.1.7</ecNumber>
    </recommendedName>
</protein>
<evidence type="ECO:0000256" key="3">
    <source>
        <dbReference type="ARBA" id="ARBA00022559"/>
    </source>
</evidence>
<keyword evidence="12 17" id="KW-0376">Hydrogen peroxide</keyword>
<feature type="binding site" evidence="15">
    <location>
        <position position="241"/>
    </location>
    <ligand>
        <name>Ca(2+)</name>
        <dbReference type="ChEBI" id="CHEBI:29108"/>
        <label>2</label>
    </ligand>
</feature>
<keyword evidence="3 17" id="KW-0575">Peroxidase</keyword>
<dbReference type="GO" id="GO:0020037">
    <property type="term" value="F:heme binding"/>
    <property type="evidence" value="ECO:0007669"/>
    <property type="project" value="UniProtKB-UniRule"/>
</dbReference>
<comment type="similarity">
    <text evidence="17">Belongs to the peroxidase family. Classical plant (class III) peroxidase subfamily.</text>
</comment>
<keyword evidence="10" id="KW-0325">Glycoprotein</keyword>
<comment type="cofactor">
    <cofactor evidence="15 17">
        <name>heme b</name>
        <dbReference type="ChEBI" id="CHEBI:60344"/>
    </cofactor>
    <text evidence="15 17">Binds 1 heme b (iron(II)-protoporphyrin IX) group per subunit.</text>
</comment>
<feature type="domain" description="Plant heme peroxidase family profile" evidence="18">
    <location>
        <begin position="20"/>
        <end position="314"/>
    </location>
</feature>
<keyword evidence="6 15" id="KW-0106">Calcium</keyword>
<feature type="binding site" evidence="15">
    <location>
        <position position="236"/>
    </location>
    <ligand>
        <name>Ca(2+)</name>
        <dbReference type="ChEBI" id="CHEBI:29108"/>
        <label>2</label>
    </ligand>
</feature>
<feature type="disulfide bond" evidence="16">
    <location>
        <begin position="195"/>
        <end position="220"/>
    </location>
</feature>
<dbReference type="GO" id="GO:0005576">
    <property type="term" value="C:extracellular region"/>
    <property type="evidence" value="ECO:0007669"/>
    <property type="project" value="UniProtKB-SubCell"/>
</dbReference>
<accession>A0A0K9Q3M1</accession>
<dbReference type="Gene3D" id="1.10.420.10">
    <property type="entry name" value="Peroxidase, domain 2"/>
    <property type="match status" value="1"/>
</dbReference>
<dbReference type="InterPro" id="IPR000823">
    <property type="entry name" value="Peroxidase_pln"/>
</dbReference>
<dbReference type="STRING" id="29655.A0A0K9Q3M1"/>
<evidence type="ECO:0000256" key="8">
    <source>
        <dbReference type="ARBA" id="ARBA00023004"/>
    </source>
</evidence>
<evidence type="ECO:0000256" key="1">
    <source>
        <dbReference type="ARBA" id="ARBA00000189"/>
    </source>
</evidence>
<proteinExistence type="inferred from homology"/>
<reference evidence="20" key="1">
    <citation type="journal article" date="2016" name="Nature">
        <title>The genome of the seagrass Zostera marina reveals angiosperm adaptation to the sea.</title>
        <authorList>
            <person name="Olsen J.L."/>
            <person name="Rouze P."/>
            <person name="Verhelst B."/>
            <person name="Lin Y.-C."/>
            <person name="Bayer T."/>
            <person name="Collen J."/>
            <person name="Dattolo E."/>
            <person name="De Paoli E."/>
            <person name="Dittami S."/>
            <person name="Maumus F."/>
            <person name="Michel G."/>
            <person name="Kersting A."/>
            <person name="Lauritano C."/>
            <person name="Lohaus R."/>
            <person name="Toepel M."/>
            <person name="Tonon T."/>
            <person name="Vanneste K."/>
            <person name="Amirebrahimi M."/>
            <person name="Brakel J."/>
            <person name="Bostroem C."/>
            <person name="Chovatia M."/>
            <person name="Grimwood J."/>
            <person name="Jenkins J.W."/>
            <person name="Jueterbock A."/>
            <person name="Mraz A."/>
            <person name="Stam W.T."/>
            <person name="Tice H."/>
            <person name="Bornberg-Bauer E."/>
            <person name="Green P.J."/>
            <person name="Pearson G.A."/>
            <person name="Procaccini G."/>
            <person name="Duarte C.M."/>
            <person name="Schmutz J."/>
            <person name="Reusch T.B.H."/>
            <person name="Van de Peer Y."/>
        </authorList>
    </citation>
    <scope>NUCLEOTIDE SEQUENCE [LARGE SCALE GENOMIC DNA]</scope>
    <source>
        <strain evidence="20">cv. Finnish</strain>
    </source>
</reference>
<feature type="binding site" evidence="15">
    <location>
        <position position="69"/>
    </location>
    <ligand>
        <name>Ca(2+)</name>
        <dbReference type="ChEBI" id="CHEBI:29108"/>
        <label>1</label>
    </ligand>
</feature>
<evidence type="ECO:0000256" key="6">
    <source>
        <dbReference type="ARBA" id="ARBA00022837"/>
    </source>
</evidence>
<dbReference type="EC" id="1.11.1.7" evidence="17"/>
<comment type="subcellular location">
    <subcellularLocation>
        <location evidence="17">Secreted</location>
    </subcellularLocation>
</comment>
<keyword evidence="5 15" id="KW-0479">Metal-binding</keyword>
<evidence type="ECO:0000313" key="19">
    <source>
        <dbReference type="EMBL" id="KMZ75060.1"/>
    </source>
</evidence>
<dbReference type="PANTHER" id="PTHR31388:SF5">
    <property type="entry name" value="PEROXIDASE"/>
    <property type="match status" value="1"/>
</dbReference>
<evidence type="ECO:0000256" key="10">
    <source>
        <dbReference type="ARBA" id="ARBA00023180"/>
    </source>
</evidence>
<evidence type="ECO:0000313" key="20">
    <source>
        <dbReference type="Proteomes" id="UP000036987"/>
    </source>
</evidence>
<evidence type="ECO:0000256" key="16">
    <source>
        <dbReference type="PIRSR" id="PIRSR600823-5"/>
    </source>
</evidence>
<dbReference type="SUPFAM" id="SSF48113">
    <property type="entry name" value="Heme-dependent peroxidases"/>
    <property type="match status" value="1"/>
</dbReference>
<feature type="disulfide bond" evidence="16">
    <location>
        <begin position="63"/>
        <end position="68"/>
    </location>
</feature>
<evidence type="ECO:0000259" key="18">
    <source>
        <dbReference type="PROSITE" id="PS50873"/>
    </source>
</evidence>
<dbReference type="GO" id="GO:0046872">
    <property type="term" value="F:metal ion binding"/>
    <property type="evidence" value="ECO:0007669"/>
    <property type="project" value="UniProtKB-UniRule"/>
</dbReference>
<evidence type="ECO:0000256" key="5">
    <source>
        <dbReference type="ARBA" id="ARBA00022723"/>
    </source>
</evidence>
<dbReference type="Gene3D" id="1.10.520.10">
    <property type="match status" value="1"/>
</dbReference>
<dbReference type="GO" id="GO:0006979">
    <property type="term" value="P:response to oxidative stress"/>
    <property type="evidence" value="ECO:0007669"/>
    <property type="project" value="UniProtKB-UniRule"/>
</dbReference>
<feature type="binding site" evidence="15">
    <location>
        <position position="71"/>
    </location>
    <ligand>
        <name>Ca(2+)</name>
        <dbReference type="ChEBI" id="CHEBI:29108"/>
        <label>1</label>
    </ligand>
</feature>
<dbReference type="InterPro" id="IPR033905">
    <property type="entry name" value="Secretory_peroxidase"/>
</dbReference>
<evidence type="ECO:0000256" key="7">
    <source>
        <dbReference type="ARBA" id="ARBA00023002"/>
    </source>
</evidence>
<evidence type="ECO:0000256" key="4">
    <source>
        <dbReference type="ARBA" id="ARBA00022617"/>
    </source>
</evidence>
<feature type="binding site" evidence="15">
    <location>
        <position position="67"/>
    </location>
    <ligand>
        <name>Ca(2+)</name>
        <dbReference type="ChEBI" id="CHEBI:29108"/>
        <label>1</label>
    </ligand>
</feature>
<dbReference type="CDD" id="cd00693">
    <property type="entry name" value="secretory_peroxidase"/>
    <property type="match status" value="1"/>
</dbReference>
<keyword evidence="8 15" id="KW-0408">Iron</keyword>
<comment type="similarity">
    <text evidence="2">Belongs to the peroxidase family. Ascorbate peroxidase subfamily.</text>
</comment>
<feature type="binding site" evidence="15">
    <location>
        <position position="233"/>
    </location>
    <ligand>
        <name>Ca(2+)</name>
        <dbReference type="ChEBI" id="CHEBI:29108"/>
        <label>2</label>
    </ligand>
</feature>
<dbReference type="GO" id="GO:0004601">
    <property type="term" value="F:peroxidase activity"/>
    <property type="evidence" value="ECO:0000318"/>
    <property type="project" value="GO_Central"/>
</dbReference>
<dbReference type="GO" id="GO:0042744">
    <property type="term" value="P:hydrogen peroxide catabolic process"/>
    <property type="evidence" value="ECO:0007669"/>
    <property type="project" value="UniProtKB-KW"/>
</dbReference>
<evidence type="ECO:0000256" key="17">
    <source>
        <dbReference type="RuleBase" id="RU362060"/>
    </source>
</evidence>
<feature type="binding site" description="axial binding residue" evidence="15">
    <location>
        <position position="188"/>
    </location>
    <ligand>
        <name>heme b</name>
        <dbReference type="ChEBI" id="CHEBI:60344"/>
    </ligand>
    <ligandPart>
        <name>Fe</name>
        <dbReference type="ChEBI" id="CHEBI:18248"/>
    </ligandPart>
</feature>
<dbReference type="InterPro" id="IPR002016">
    <property type="entry name" value="Haem_peroxidase"/>
</dbReference>
<keyword evidence="11" id="KW-0873">Pyrrolidone carboxylic acid</keyword>
<dbReference type="PROSITE" id="PS50873">
    <property type="entry name" value="PEROXIDASE_4"/>
    <property type="match status" value="1"/>
</dbReference>
<feature type="binding site" evidence="15">
    <location>
        <position position="83"/>
    </location>
    <ligand>
        <name>Ca(2+)</name>
        <dbReference type="ChEBI" id="CHEBI:29108"/>
        <label>1</label>
    </ligand>
</feature>
<feature type="binding site" evidence="14">
    <location>
        <position position="158"/>
    </location>
    <ligand>
        <name>substrate</name>
    </ligand>
</feature>
<evidence type="ECO:0000256" key="9">
    <source>
        <dbReference type="ARBA" id="ARBA00023157"/>
    </source>
</evidence>
<dbReference type="FunFam" id="1.10.420.10:FF:000001">
    <property type="entry name" value="Peroxidase"/>
    <property type="match status" value="1"/>
</dbReference>
<dbReference type="EMBL" id="LFYR01000216">
    <property type="protein sequence ID" value="KMZ75060.1"/>
    <property type="molecule type" value="Genomic_DNA"/>
</dbReference>
<feature type="active site" description="Proton acceptor" evidence="13">
    <location>
        <position position="61"/>
    </location>
</feature>
<name>A0A0K9Q3M1_ZOSMR</name>
<dbReference type="OrthoDB" id="2113341at2759"/>
<feature type="binding site" evidence="15">
    <location>
        <position position="189"/>
    </location>
    <ligand>
        <name>Ca(2+)</name>
        <dbReference type="ChEBI" id="CHEBI:29108"/>
        <label>2</label>
    </ligand>
</feature>
<dbReference type="PROSITE" id="PS00435">
    <property type="entry name" value="PEROXIDASE_1"/>
    <property type="match status" value="1"/>
</dbReference>
<evidence type="ECO:0000256" key="11">
    <source>
        <dbReference type="ARBA" id="ARBA00023283"/>
    </source>
</evidence>
<keyword evidence="17" id="KW-0964">Secreted</keyword>
<feature type="signal peptide" evidence="17">
    <location>
        <begin position="1"/>
        <end position="18"/>
    </location>
</feature>
<comment type="cofactor">
    <cofactor evidence="15 17">
        <name>Ca(2+)</name>
        <dbReference type="ChEBI" id="CHEBI:29108"/>
    </cofactor>
    <text evidence="15 17">Binds 2 calcium ions per subunit.</text>
</comment>
<dbReference type="PRINTS" id="PR00461">
    <property type="entry name" value="PLPEROXIDASE"/>
</dbReference>
<keyword evidence="7 17" id="KW-0560">Oxidoreductase</keyword>
<feature type="disulfide bond" evidence="16">
    <location>
        <begin position="30"/>
        <end position="110"/>
    </location>
</feature>
<dbReference type="AlphaFoldDB" id="A0A0K9Q3M1"/>
<keyword evidence="4 17" id="KW-0349">Heme</keyword>
<keyword evidence="9 16" id="KW-1015">Disulfide bond</keyword>
<evidence type="ECO:0000256" key="15">
    <source>
        <dbReference type="PIRSR" id="PIRSR600823-3"/>
    </source>
</evidence>
<dbReference type="PRINTS" id="PR00458">
    <property type="entry name" value="PEROXIDASE"/>
</dbReference>
<sequence>MAAFLVLILVLASSVANAGNLCPNFYENSCPQFESIVSNIVKIAVAQEVRMAAKLLHLHFHDCFVNGCDASIALDDTPTFVGEKNASPNHNLSFGFEVIYDIKTHVEATCPGIVSCADILALAALDGVKEVGGPSWNLGFGRRDARTANKTEAERVFPKINSTVAELIAIFSQQGLNARDMTALSGAHTIGAARCITFQKRIYNDKNINSSFAATRQETCPRIGGNSNIAPFDMQTPDIFDNQYYKNLVLQSGLLHSDQVLYDKGGSQVALVNKYSTDQSAFFADFASAMTKMSNIRPLTGNDGEIRTDCTIINKI</sequence>
<dbReference type="Proteomes" id="UP000036987">
    <property type="component" value="Unassembled WGS sequence"/>
</dbReference>
<evidence type="ECO:0000256" key="12">
    <source>
        <dbReference type="ARBA" id="ARBA00023324"/>
    </source>
</evidence>
<keyword evidence="20" id="KW-1185">Reference proteome</keyword>
<organism evidence="19 20">
    <name type="scientific">Zostera marina</name>
    <name type="common">Eelgrass</name>
    <dbReference type="NCBI Taxonomy" id="29655"/>
    <lineage>
        <taxon>Eukaryota</taxon>
        <taxon>Viridiplantae</taxon>
        <taxon>Streptophyta</taxon>
        <taxon>Embryophyta</taxon>
        <taxon>Tracheophyta</taxon>
        <taxon>Spermatophyta</taxon>
        <taxon>Magnoliopsida</taxon>
        <taxon>Liliopsida</taxon>
        <taxon>Zosteraceae</taxon>
        <taxon>Zostera</taxon>
    </lineage>
</organism>
<dbReference type="InterPro" id="IPR019793">
    <property type="entry name" value="Peroxidases_heam-ligand_BS"/>
</dbReference>
<feature type="binding site" evidence="15">
    <location>
        <position position="62"/>
    </location>
    <ligand>
        <name>Ca(2+)</name>
        <dbReference type="ChEBI" id="CHEBI:29108"/>
        <label>1</label>
    </ligand>
</feature>
<keyword evidence="17" id="KW-0732">Signal</keyword>
<dbReference type="InterPro" id="IPR010255">
    <property type="entry name" value="Haem_peroxidase_sf"/>
</dbReference>
<dbReference type="PANTHER" id="PTHR31388">
    <property type="entry name" value="PEROXIDASE 72-RELATED"/>
    <property type="match status" value="1"/>
</dbReference>
<comment type="catalytic activity">
    <reaction evidence="1 17">
        <text>2 a phenolic donor + H2O2 = 2 a phenolic radical donor + 2 H2O</text>
        <dbReference type="Rhea" id="RHEA:56136"/>
        <dbReference type="ChEBI" id="CHEBI:15377"/>
        <dbReference type="ChEBI" id="CHEBI:16240"/>
        <dbReference type="ChEBI" id="CHEBI:139520"/>
        <dbReference type="ChEBI" id="CHEBI:139521"/>
        <dbReference type="EC" id="1.11.1.7"/>
    </reaction>
</comment>
<gene>
    <name evidence="19" type="ORF">ZOSMA_11G00830</name>
</gene>
<evidence type="ECO:0000256" key="14">
    <source>
        <dbReference type="PIRSR" id="PIRSR600823-2"/>
    </source>
</evidence>
<feature type="disulfide bond" evidence="16">
    <location>
        <begin position="116"/>
        <end position="310"/>
    </location>
</feature>
<comment type="function">
    <text evidence="17">Removal of H(2)O(2), oxidation of toxic reductants, biosynthesis and degradation of lignin, suberization, auxin catabolism, response to environmental stresses such as wounding, pathogen attack and oxidative stress.</text>
</comment>